<evidence type="ECO:0000256" key="1">
    <source>
        <dbReference type="SAM" id="Phobius"/>
    </source>
</evidence>
<evidence type="ECO:0000313" key="2">
    <source>
        <dbReference type="EMBL" id="RPA91384.1"/>
    </source>
</evidence>
<dbReference type="Proteomes" id="UP000276215">
    <property type="component" value="Unassembled WGS sequence"/>
</dbReference>
<keyword evidence="1" id="KW-0472">Membrane</keyword>
<gene>
    <name evidence="2" type="ORF">L873DRAFT_314978</name>
</gene>
<keyword evidence="1" id="KW-1133">Transmembrane helix</keyword>
<organism evidence="2 3">
    <name type="scientific">Choiromyces venosus 120613-1</name>
    <dbReference type="NCBI Taxonomy" id="1336337"/>
    <lineage>
        <taxon>Eukaryota</taxon>
        <taxon>Fungi</taxon>
        <taxon>Dikarya</taxon>
        <taxon>Ascomycota</taxon>
        <taxon>Pezizomycotina</taxon>
        <taxon>Pezizomycetes</taxon>
        <taxon>Pezizales</taxon>
        <taxon>Tuberaceae</taxon>
        <taxon>Choiromyces</taxon>
    </lineage>
</organism>
<protein>
    <recommendedName>
        <fullName evidence="4">MARVEL domain-containing protein</fullName>
    </recommendedName>
</protein>
<reference evidence="2 3" key="1">
    <citation type="journal article" date="2018" name="Nat. Ecol. Evol.">
        <title>Pezizomycetes genomes reveal the molecular basis of ectomycorrhizal truffle lifestyle.</title>
        <authorList>
            <person name="Murat C."/>
            <person name="Payen T."/>
            <person name="Noel B."/>
            <person name="Kuo A."/>
            <person name="Morin E."/>
            <person name="Chen J."/>
            <person name="Kohler A."/>
            <person name="Krizsan K."/>
            <person name="Balestrini R."/>
            <person name="Da Silva C."/>
            <person name="Montanini B."/>
            <person name="Hainaut M."/>
            <person name="Levati E."/>
            <person name="Barry K.W."/>
            <person name="Belfiori B."/>
            <person name="Cichocki N."/>
            <person name="Clum A."/>
            <person name="Dockter R.B."/>
            <person name="Fauchery L."/>
            <person name="Guy J."/>
            <person name="Iotti M."/>
            <person name="Le Tacon F."/>
            <person name="Lindquist E.A."/>
            <person name="Lipzen A."/>
            <person name="Malagnac F."/>
            <person name="Mello A."/>
            <person name="Molinier V."/>
            <person name="Miyauchi S."/>
            <person name="Poulain J."/>
            <person name="Riccioni C."/>
            <person name="Rubini A."/>
            <person name="Sitrit Y."/>
            <person name="Splivallo R."/>
            <person name="Traeger S."/>
            <person name="Wang M."/>
            <person name="Zifcakova L."/>
            <person name="Wipf D."/>
            <person name="Zambonelli A."/>
            <person name="Paolocci F."/>
            <person name="Nowrousian M."/>
            <person name="Ottonello S."/>
            <person name="Baldrian P."/>
            <person name="Spatafora J.W."/>
            <person name="Henrissat B."/>
            <person name="Nagy L.G."/>
            <person name="Aury J.M."/>
            <person name="Wincker P."/>
            <person name="Grigoriev I.V."/>
            <person name="Bonfante P."/>
            <person name="Martin F.M."/>
        </authorList>
    </citation>
    <scope>NUCLEOTIDE SEQUENCE [LARGE SCALE GENOMIC DNA]</scope>
    <source>
        <strain evidence="2 3">120613-1</strain>
    </source>
</reference>
<feature type="transmembrane region" description="Helical" evidence="1">
    <location>
        <begin position="40"/>
        <end position="60"/>
    </location>
</feature>
<dbReference type="AlphaFoldDB" id="A0A3N4JC25"/>
<sequence length="222" mass="24824">MSAKADARWDGYKIVLLYISLAIFSVTTAGIAIAETTLTTNILGATALTLSLISIIHSLSDILLFRYSHLNPVYTVSLYSILFTFWLVLLAWEMVEVVYVNNGGYYDYYEGVFGCSIGDTQKYYPWSNGYDVKCPLPKSRFAVSWFIVGVYLILVIFAARVLRRDQKAKMVKLIDERILALGKGENAARNSEGGVDSVYEECIKESALLDEKAVQSHTRGEV</sequence>
<keyword evidence="1" id="KW-0812">Transmembrane</keyword>
<feature type="transmembrane region" description="Helical" evidence="1">
    <location>
        <begin position="12"/>
        <end position="34"/>
    </location>
</feature>
<dbReference type="OrthoDB" id="5389037at2759"/>
<feature type="transmembrane region" description="Helical" evidence="1">
    <location>
        <begin position="72"/>
        <end position="92"/>
    </location>
</feature>
<feature type="transmembrane region" description="Helical" evidence="1">
    <location>
        <begin position="142"/>
        <end position="162"/>
    </location>
</feature>
<evidence type="ECO:0008006" key="4">
    <source>
        <dbReference type="Google" id="ProtNLM"/>
    </source>
</evidence>
<keyword evidence="3" id="KW-1185">Reference proteome</keyword>
<evidence type="ECO:0000313" key="3">
    <source>
        <dbReference type="Proteomes" id="UP000276215"/>
    </source>
</evidence>
<accession>A0A3N4JC25</accession>
<proteinExistence type="predicted"/>
<dbReference type="EMBL" id="ML120498">
    <property type="protein sequence ID" value="RPA91384.1"/>
    <property type="molecule type" value="Genomic_DNA"/>
</dbReference>
<name>A0A3N4JC25_9PEZI</name>